<dbReference type="InterPro" id="IPR036640">
    <property type="entry name" value="ABC1_TM_sf"/>
</dbReference>
<dbReference type="InterPro" id="IPR039421">
    <property type="entry name" value="Type_1_exporter"/>
</dbReference>
<keyword evidence="6 8" id="KW-0472">Membrane</keyword>
<feature type="compositionally biased region" description="Gly residues" evidence="7">
    <location>
        <begin position="708"/>
        <end position="718"/>
    </location>
</feature>
<evidence type="ECO:0000256" key="2">
    <source>
        <dbReference type="ARBA" id="ARBA00022692"/>
    </source>
</evidence>
<evidence type="ECO:0000259" key="9">
    <source>
        <dbReference type="PROSITE" id="PS50893"/>
    </source>
</evidence>
<feature type="domain" description="ABC transmembrane type-1" evidence="10">
    <location>
        <begin position="23"/>
        <end position="300"/>
    </location>
</feature>
<dbReference type="SUPFAM" id="SSF52540">
    <property type="entry name" value="P-loop containing nucleoside triphosphate hydrolases"/>
    <property type="match status" value="1"/>
</dbReference>
<evidence type="ECO:0000256" key="8">
    <source>
        <dbReference type="SAM" id="Phobius"/>
    </source>
</evidence>
<comment type="caution">
    <text evidence="11">The sequence shown here is derived from an EMBL/GenBank/DDBJ whole genome shotgun (WGS) entry which is preliminary data.</text>
</comment>
<keyword evidence="5 8" id="KW-1133">Transmembrane helix</keyword>
<feature type="domain" description="ABC transporter" evidence="9">
    <location>
        <begin position="353"/>
        <end position="584"/>
    </location>
</feature>
<dbReference type="Gene3D" id="1.20.1560.10">
    <property type="entry name" value="ABC transporter type 1, transmembrane domain"/>
    <property type="match status" value="1"/>
</dbReference>
<dbReference type="InterPro" id="IPR003439">
    <property type="entry name" value="ABC_transporter-like_ATP-bd"/>
</dbReference>
<feature type="compositionally biased region" description="Basic and acidic residues" evidence="7">
    <location>
        <begin position="660"/>
        <end position="678"/>
    </location>
</feature>
<evidence type="ECO:0000259" key="10">
    <source>
        <dbReference type="PROSITE" id="PS50929"/>
    </source>
</evidence>
<dbReference type="RefSeq" id="WP_063761785.1">
    <property type="nucleotide sequence ID" value="NZ_JBHSPX010000002.1"/>
</dbReference>
<dbReference type="PROSITE" id="PS50893">
    <property type="entry name" value="ABC_TRANSPORTER_2"/>
    <property type="match status" value="1"/>
</dbReference>
<keyword evidence="12" id="KW-1185">Reference proteome</keyword>
<dbReference type="CDD" id="cd07346">
    <property type="entry name" value="ABC_6TM_exporters"/>
    <property type="match status" value="1"/>
</dbReference>
<gene>
    <name evidence="11" type="ORF">ACFP4F_06305</name>
</gene>
<keyword evidence="3" id="KW-0547">Nucleotide-binding</keyword>
<dbReference type="Pfam" id="PF00005">
    <property type="entry name" value="ABC_tran"/>
    <property type="match status" value="1"/>
</dbReference>
<feature type="compositionally biased region" description="Low complexity" evidence="7">
    <location>
        <begin position="635"/>
        <end position="650"/>
    </location>
</feature>
<accession>A0ABW1MEF4</accession>
<keyword evidence="2 8" id="KW-0812">Transmembrane</keyword>
<evidence type="ECO:0000256" key="6">
    <source>
        <dbReference type="ARBA" id="ARBA00023136"/>
    </source>
</evidence>
<feature type="transmembrane region" description="Helical" evidence="8">
    <location>
        <begin position="244"/>
        <end position="266"/>
    </location>
</feature>
<feature type="region of interest" description="Disordered" evidence="7">
    <location>
        <begin position="756"/>
        <end position="783"/>
    </location>
</feature>
<comment type="subcellular location">
    <subcellularLocation>
        <location evidence="1">Cell membrane</location>
        <topology evidence="1">Multi-pass membrane protein</topology>
    </subcellularLocation>
</comment>
<dbReference type="EMBL" id="JBHSPX010000002">
    <property type="protein sequence ID" value="MFC6062151.1"/>
    <property type="molecule type" value="Genomic_DNA"/>
</dbReference>
<dbReference type="PANTHER" id="PTHR43394:SF1">
    <property type="entry name" value="ATP-BINDING CASSETTE SUB-FAMILY B MEMBER 10, MITOCHONDRIAL"/>
    <property type="match status" value="1"/>
</dbReference>
<dbReference type="InterPro" id="IPR027417">
    <property type="entry name" value="P-loop_NTPase"/>
</dbReference>
<dbReference type="SMART" id="SM00382">
    <property type="entry name" value="AAA"/>
    <property type="match status" value="1"/>
</dbReference>
<feature type="transmembrane region" description="Helical" evidence="8">
    <location>
        <begin position="278"/>
        <end position="299"/>
    </location>
</feature>
<feature type="transmembrane region" description="Helical" evidence="8">
    <location>
        <begin position="59"/>
        <end position="80"/>
    </location>
</feature>
<feature type="transmembrane region" description="Helical" evidence="8">
    <location>
        <begin position="159"/>
        <end position="177"/>
    </location>
</feature>
<evidence type="ECO:0000256" key="3">
    <source>
        <dbReference type="ARBA" id="ARBA00022741"/>
    </source>
</evidence>
<reference evidence="12" key="1">
    <citation type="journal article" date="2019" name="Int. J. Syst. Evol. Microbiol.">
        <title>The Global Catalogue of Microorganisms (GCM) 10K type strain sequencing project: providing services to taxonomists for standard genome sequencing and annotation.</title>
        <authorList>
            <consortium name="The Broad Institute Genomics Platform"/>
            <consortium name="The Broad Institute Genome Sequencing Center for Infectious Disease"/>
            <person name="Wu L."/>
            <person name="Ma J."/>
        </authorList>
    </citation>
    <scope>NUCLEOTIDE SEQUENCE [LARGE SCALE GENOMIC DNA]</scope>
    <source>
        <strain evidence="12">CGMCC 1.15180</strain>
    </source>
</reference>
<feature type="region of interest" description="Disordered" evidence="7">
    <location>
        <begin position="586"/>
        <end position="621"/>
    </location>
</feature>
<keyword evidence="4 11" id="KW-0067">ATP-binding</keyword>
<protein>
    <submittedName>
        <fullName evidence="11">ATP-binding cassette domain-containing protein</fullName>
    </submittedName>
</protein>
<dbReference type="InterPro" id="IPR003593">
    <property type="entry name" value="AAA+_ATPase"/>
</dbReference>
<evidence type="ECO:0000256" key="1">
    <source>
        <dbReference type="ARBA" id="ARBA00004651"/>
    </source>
</evidence>
<feature type="compositionally biased region" description="Low complexity" evidence="7">
    <location>
        <begin position="756"/>
        <end position="775"/>
    </location>
</feature>
<feature type="region of interest" description="Disordered" evidence="7">
    <location>
        <begin position="635"/>
        <end position="743"/>
    </location>
</feature>
<dbReference type="PROSITE" id="PS50929">
    <property type="entry name" value="ABC_TM1F"/>
    <property type="match status" value="1"/>
</dbReference>
<organism evidence="11 12">
    <name type="scientific">Streptomyces ochraceiscleroticus</name>
    <dbReference type="NCBI Taxonomy" id="47761"/>
    <lineage>
        <taxon>Bacteria</taxon>
        <taxon>Bacillati</taxon>
        <taxon>Actinomycetota</taxon>
        <taxon>Actinomycetes</taxon>
        <taxon>Kitasatosporales</taxon>
        <taxon>Streptomycetaceae</taxon>
        <taxon>Streptomyces</taxon>
    </lineage>
</organism>
<evidence type="ECO:0000313" key="12">
    <source>
        <dbReference type="Proteomes" id="UP001596139"/>
    </source>
</evidence>
<evidence type="ECO:0000256" key="4">
    <source>
        <dbReference type="ARBA" id="ARBA00022840"/>
    </source>
</evidence>
<proteinExistence type="predicted"/>
<evidence type="ECO:0000256" key="7">
    <source>
        <dbReference type="SAM" id="MobiDB-lite"/>
    </source>
</evidence>
<evidence type="ECO:0000313" key="11">
    <source>
        <dbReference type="EMBL" id="MFC6062151.1"/>
    </source>
</evidence>
<dbReference type="PANTHER" id="PTHR43394">
    <property type="entry name" value="ATP-DEPENDENT PERMEASE MDL1, MITOCHONDRIAL"/>
    <property type="match status" value="1"/>
</dbReference>
<sequence length="783" mass="80279">MTAKPADRLLLGALRHSAPRASAVLLLTTGGAAVGLALPATLGHTLDLLLDGGPAPWPWLFACAGLTALLVLIGALDGLLTGTTDARATAWLRRRALRGVLAAGPTATERHEPGDLVSRIVGNAGTAGTAPTALAATAATALTPVGALVALALLDLWTAAAFVIGLPLLALLMRAFVRDTGDCVAQYQRIQGDIAGRLLEAIGGARTIAAAGSYEREAARILTPLPALSRQGHRMWRVQGRSTAQAAALIPLLQIAVLAVGGLRLLSGALSVGDLLAASRYAVLAAGVGMLVGHLNGLVHSRAAARRLTELQDLPAIEYGDQEAEEAVPEKADAGTEAGADTEAGAGACAGALELRGITVRKAGHRVLDELNLSVPGGCTMAIVGRSGTGKSVLAAVAGRLIEPDEGEVLLDGEPLRRLSHYALRRSIGYAFERPALLGDTVHDTVAYGVYEPGPGDVEAAAHAAGAASFIRRLPEGYATPCADVPLSGGEVQRLGLARAFAHAERLLILDDATSSLDTVTELRVGRALLRDVRAGTRLIIAHRAATAARADLVAWLDAGFIRALAPHATLWEDPRYRALFGTDEEAPEAGGRGDDRPAEQPADGPAIWRERPTGKPAVGELPVRVPAVAGELPAGASAAGEPSAGAGAARPRRAIGHGPRQEGTRPERARAEGERPGAGRPEGLTPVAAPRLPSPPAGSVPSWAHGQGAGQLAGAGQDGFAPGERGGVPERIPVPQGMPVTQRRRRALADLLVRGEQAARAEGGPAAEAPSEETAGARRGAE</sequence>
<feature type="transmembrane region" description="Helical" evidence="8">
    <location>
        <begin position="21"/>
        <end position="39"/>
    </location>
</feature>
<dbReference type="InterPro" id="IPR011527">
    <property type="entry name" value="ABC1_TM_dom"/>
</dbReference>
<dbReference type="SUPFAM" id="SSF90123">
    <property type="entry name" value="ABC transporter transmembrane region"/>
    <property type="match status" value="1"/>
</dbReference>
<name>A0ABW1MEF4_9ACTN</name>
<feature type="transmembrane region" description="Helical" evidence="8">
    <location>
        <begin position="133"/>
        <end position="153"/>
    </location>
</feature>
<dbReference type="Pfam" id="PF00664">
    <property type="entry name" value="ABC_membrane"/>
    <property type="match status" value="1"/>
</dbReference>
<dbReference type="Proteomes" id="UP001596139">
    <property type="component" value="Unassembled WGS sequence"/>
</dbReference>
<dbReference type="GO" id="GO:0005524">
    <property type="term" value="F:ATP binding"/>
    <property type="evidence" value="ECO:0007669"/>
    <property type="project" value="UniProtKB-KW"/>
</dbReference>
<evidence type="ECO:0000256" key="5">
    <source>
        <dbReference type="ARBA" id="ARBA00022989"/>
    </source>
</evidence>
<dbReference type="Gene3D" id="3.40.50.300">
    <property type="entry name" value="P-loop containing nucleotide triphosphate hydrolases"/>
    <property type="match status" value="1"/>
</dbReference>